<evidence type="ECO:0000313" key="7">
    <source>
        <dbReference type="EMBL" id="MUG21225.1"/>
    </source>
</evidence>
<keyword evidence="3" id="KW-0547">Nucleotide-binding</keyword>
<proteinExistence type="predicted"/>
<evidence type="ECO:0000313" key="8">
    <source>
        <dbReference type="Proteomes" id="UP000442469"/>
    </source>
</evidence>
<dbReference type="Pfam" id="PF03738">
    <property type="entry name" value="GSP_synth"/>
    <property type="match status" value="1"/>
</dbReference>
<dbReference type="OrthoDB" id="9765517at2"/>
<evidence type="ECO:0000256" key="2">
    <source>
        <dbReference type="ARBA" id="ARBA00022723"/>
    </source>
</evidence>
<dbReference type="GeneID" id="77010851"/>
<dbReference type="Gene3D" id="3.30.1490.330">
    <property type="match status" value="1"/>
</dbReference>
<dbReference type="InterPro" id="IPR016185">
    <property type="entry name" value="PreATP-grasp_dom_sf"/>
</dbReference>
<evidence type="ECO:0000256" key="4">
    <source>
        <dbReference type="ARBA" id="ARBA00022840"/>
    </source>
</evidence>
<gene>
    <name evidence="7" type="ORF">GNQ08_02095</name>
</gene>
<keyword evidence="1" id="KW-0436">Ligase</keyword>
<evidence type="ECO:0000256" key="3">
    <source>
        <dbReference type="ARBA" id="ARBA00022741"/>
    </source>
</evidence>
<evidence type="ECO:0000256" key="5">
    <source>
        <dbReference type="ARBA" id="ARBA00022842"/>
    </source>
</evidence>
<dbReference type="InterPro" id="IPR005494">
    <property type="entry name" value="GSPS_pre-ATP-grasp-like_dom"/>
</dbReference>
<keyword evidence="5" id="KW-0460">Magnesium</keyword>
<sequence length="406" mass="45472">MNGGTNDGTNGCVFEVIGQPHPDRSERVKRLQELGFTWADIEEEQYWIDQIVLMPKAVYEELEQAASAIWRILDKTVRYVHRRRDLYELIGIPPILWNMLDDLPLPEPGLISRYARFDFAVANDGTIKLLELNADTPTGYVEASIATPWVLEQAGYASPNIRMKELVKEAWALERPDTAACVWYGRHLEDSGTIEALGRHSGLELFYEDCLELWVDEGVLKNKDGRVIERMFALYPKEWMAVDDGGEALSYAIETGRLTLFNSPHSILLQSKGLLAAAWGLYELGLLFDAEEREAIARYVLPTYNKPVFSGSFVSKSMFGREGGSVRMFDAEGRLELEDREGFDSSVLFPSVYQKRAELARIETAEGELHLLTGMFVLNGTPCGLLGRAGGPITGNASHFIALGVR</sequence>
<protein>
    <submittedName>
        <fullName evidence="7">Glutathionylspermidine synthase</fullName>
    </submittedName>
</protein>
<dbReference type="Proteomes" id="UP000442469">
    <property type="component" value="Unassembled WGS sequence"/>
</dbReference>
<evidence type="ECO:0000256" key="1">
    <source>
        <dbReference type="ARBA" id="ARBA00022598"/>
    </source>
</evidence>
<dbReference type="AlphaFoldDB" id="A0A6N8ENR0"/>
<evidence type="ECO:0000259" key="6">
    <source>
        <dbReference type="Pfam" id="PF03738"/>
    </source>
</evidence>
<dbReference type="GO" id="GO:0016874">
    <property type="term" value="F:ligase activity"/>
    <property type="evidence" value="ECO:0007669"/>
    <property type="project" value="UniProtKB-KW"/>
</dbReference>
<dbReference type="SUPFAM" id="SSF56059">
    <property type="entry name" value="Glutathione synthetase ATP-binding domain-like"/>
    <property type="match status" value="1"/>
</dbReference>
<comment type="caution">
    <text evidence="7">The sequence shown here is derived from an EMBL/GenBank/DDBJ whole genome shotgun (WGS) entry which is preliminary data.</text>
</comment>
<name>A0A6N8ENR0_PAEMA</name>
<dbReference type="RefSeq" id="WP_051985812.1">
    <property type="nucleotide sequence ID" value="NZ_CP086393.1"/>
</dbReference>
<dbReference type="EMBL" id="WNZZ01000001">
    <property type="protein sequence ID" value="MUG21225.1"/>
    <property type="molecule type" value="Genomic_DNA"/>
</dbReference>
<dbReference type="GO" id="GO:0005524">
    <property type="term" value="F:ATP binding"/>
    <property type="evidence" value="ECO:0007669"/>
    <property type="project" value="UniProtKB-KW"/>
</dbReference>
<dbReference type="SUPFAM" id="SSF52440">
    <property type="entry name" value="PreATP-grasp domain"/>
    <property type="match status" value="1"/>
</dbReference>
<keyword evidence="4" id="KW-0067">ATP-binding</keyword>
<organism evidence="7 8">
    <name type="scientific">Paenibacillus macerans</name>
    <name type="common">Bacillus macerans</name>
    <dbReference type="NCBI Taxonomy" id="44252"/>
    <lineage>
        <taxon>Bacteria</taxon>
        <taxon>Bacillati</taxon>
        <taxon>Bacillota</taxon>
        <taxon>Bacilli</taxon>
        <taxon>Bacillales</taxon>
        <taxon>Paenibacillaceae</taxon>
        <taxon>Paenibacillus</taxon>
    </lineage>
</organism>
<feature type="domain" description="Glutathionylspermidine synthase pre-ATP-grasp-like" evidence="6">
    <location>
        <begin position="29"/>
        <end position="402"/>
    </location>
</feature>
<keyword evidence="2" id="KW-0479">Metal-binding</keyword>
<dbReference type="GO" id="GO:0046872">
    <property type="term" value="F:metal ion binding"/>
    <property type="evidence" value="ECO:0007669"/>
    <property type="project" value="UniProtKB-KW"/>
</dbReference>
<accession>A0A6N8ENR0</accession>
<reference evidence="7 8" key="1">
    <citation type="submission" date="2019-11" db="EMBL/GenBank/DDBJ databases">
        <title>Draft genome sequences of five Paenibacillus species of dairy origin.</title>
        <authorList>
            <person name="Olajide A.M."/>
            <person name="Chen S."/>
            <person name="Lapointe G."/>
        </authorList>
    </citation>
    <scope>NUCLEOTIDE SEQUENCE [LARGE SCALE GENOMIC DNA]</scope>
    <source>
        <strain evidence="7 8">3CT49</strain>
    </source>
</reference>